<evidence type="ECO:0000256" key="1">
    <source>
        <dbReference type="SAM" id="SignalP"/>
    </source>
</evidence>
<comment type="caution">
    <text evidence="2">The sequence shown here is derived from an EMBL/GenBank/DDBJ whole genome shotgun (WGS) entry which is preliminary data.</text>
</comment>
<dbReference type="RefSeq" id="WP_260995407.1">
    <property type="nucleotide sequence ID" value="NZ_JAODWD010000006.1"/>
</dbReference>
<dbReference type="PROSITE" id="PS51257">
    <property type="entry name" value="PROKAR_LIPOPROTEIN"/>
    <property type="match status" value="1"/>
</dbReference>
<feature type="signal peptide" evidence="1">
    <location>
        <begin position="1"/>
        <end position="19"/>
    </location>
</feature>
<feature type="chain" id="PRO_5045642206" description="Lipoprotein LpqG" evidence="1">
    <location>
        <begin position="20"/>
        <end position="203"/>
    </location>
</feature>
<evidence type="ECO:0000313" key="3">
    <source>
        <dbReference type="Proteomes" id="UP001206639"/>
    </source>
</evidence>
<proteinExistence type="predicted"/>
<reference evidence="3" key="1">
    <citation type="submission" date="2023-07" db="EMBL/GenBank/DDBJ databases">
        <authorList>
            <person name="Deng Y."/>
            <person name="Zhang Y.-Q."/>
        </authorList>
    </citation>
    <scope>NUCLEOTIDE SEQUENCE [LARGE SCALE GENOMIC DNA]</scope>
    <source>
        <strain evidence="3">CPCC 205710</strain>
    </source>
</reference>
<gene>
    <name evidence="2" type="ORF">N4S67_23285</name>
</gene>
<keyword evidence="1" id="KW-0732">Signal</keyword>
<evidence type="ECO:0008006" key="4">
    <source>
        <dbReference type="Google" id="ProtNLM"/>
    </source>
</evidence>
<dbReference type="EMBL" id="JAODWD010000006">
    <property type="protein sequence ID" value="MCT7661333.1"/>
    <property type="molecule type" value="Genomic_DNA"/>
</dbReference>
<dbReference type="Proteomes" id="UP001206639">
    <property type="component" value="Unassembled WGS sequence"/>
</dbReference>
<protein>
    <recommendedName>
        <fullName evidence="4">Lipoprotein LpqG</fullName>
    </recommendedName>
</protein>
<evidence type="ECO:0000313" key="2">
    <source>
        <dbReference type="EMBL" id="MCT7661333.1"/>
    </source>
</evidence>
<name>A0ABT2MGC3_9MYCO</name>
<accession>A0ABT2MGC3</accession>
<organism evidence="2 3">
    <name type="scientific">Mycobacterium deserti</name>
    <dbReference type="NCBI Taxonomy" id="2978347"/>
    <lineage>
        <taxon>Bacteria</taxon>
        <taxon>Bacillati</taxon>
        <taxon>Actinomycetota</taxon>
        <taxon>Actinomycetes</taxon>
        <taxon>Mycobacteriales</taxon>
        <taxon>Mycobacteriaceae</taxon>
        <taxon>Mycobacterium</taxon>
    </lineage>
</organism>
<sequence length="203" mass="20883">MKSTRFGTALVAAAIAASALIGCSKVTEIRDVASEAAEQVVTSGTEQITQAVSGNLYTAEGIDAAYSAISKKVGANPMQVVEVTIIPGVLTVEAIDPKAPTELNQWTYTAGAVGTSRPVDYGDDTEALQQNLFAVNEVASGAIASAINGAVAASGIQGGEVQSVIIKRNLPFDESVTMLINVEGERSTKQVRADVAGQVTDVI</sequence>
<keyword evidence="3" id="KW-1185">Reference proteome</keyword>